<comment type="caution">
    <text evidence="2">The sequence shown here is derived from an EMBL/GenBank/DDBJ whole genome shotgun (WGS) entry which is preliminary data.</text>
</comment>
<dbReference type="Gene3D" id="3.40.50.2020">
    <property type="match status" value="1"/>
</dbReference>
<name>A0A1F6DYB2_9BACT</name>
<dbReference type="InterPro" id="IPR029057">
    <property type="entry name" value="PRTase-like"/>
</dbReference>
<organism evidence="2 3">
    <name type="scientific">Candidatus Kaiserbacteria bacterium RIFCSPHIGHO2_02_FULL_55_20</name>
    <dbReference type="NCBI Taxonomy" id="1798497"/>
    <lineage>
        <taxon>Bacteria</taxon>
        <taxon>Candidatus Kaiseribacteriota</taxon>
    </lineage>
</organism>
<feature type="domain" description="Phosphoribosyltransferase" evidence="1">
    <location>
        <begin position="8"/>
        <end position="163"/>
    </location>
</feature>
<dbReference type="STRING" id="1798497.A3D71_02490"/>
<protein>
    <recommendedName>
        <fullName evidence="1">Phosphoribosyltransferase domain-containing protein</fullName>
    </recommendedName>
</protein>
<dbReference type="Gene3D" id="3.30.1310.20">
    <property type="entry name" value="PRTase-like"/>
    <property type="match status" value="1"/>
</dbReference>
<reference evidence="2 3" key="1">
    <citation type="journal article" date="2016" name="Nat. Commun.">
        <title>Thousands of microbial genomes shed light on interconnected biogeochemical processes in an aquifer system.</title>
        <authorList>
            <person name="Anantharaman K."/>
            <person name="Brown C.T."/>
            <person name="Hug L.A."/>
            <person name="Sharon I."/>
            <person name="Castelle C.J."/>
            <person name="Probst A.J."/>
            <person name="Thomas B.C."/>
            <person name="Singh A."/>
            <person name="Wilkins M.J."/>
            <person name="Karaoz U."/>
            <person name="Brodie E.L."/>
            <person name="Williams K.H."/>
            <person name="Hubbard S.S."/>
            <person name="Banfield J.F."/>
        </authorList>
    </citation>
    <scope>NUCLEOTIDE SEQUENCE [LARGE SCALE GENOMIC DNA]</scope>
</reference>
<sequence length="208" mass="22461">MFTDRQEAGKQLAQKLEAYRGKDAVVFALPRGGVIPGYEIAKVLGVPLDIIAVRKIGYPGNPEYAIGAIDGHGTTVLNETETAAVDKTWLAAEAGRQQQEAERRSTLYRGGKKPASAEGRVAILVDDGIATGLTMRLAVRSVKMQKPKEIIVAIPVAPPEAVEALYREGADEVLLLEPPEEFLGAVGAHYIQFDQVGDDEVIRLMRAI</sequence>
<dbReference type="AlphaFoldDB" id="A0A1F6DYB2"/>
<accession>A0A1F6DYB2</accession>
<gene>
    <name evidence="2" type="ORF">A3D71_02490</name>
</gene>
<evidence type="ECO:0000259" key="1">
    <source>
        <dbReference type="Pfam" id="PF00156"/>
    </source>
</evidence>
<evidence type="ECO:0000313" key="3">
    <source>
        <dbReference type="Proteomes" id="UP000177652"/>
    </source>
</evidence>
<dbReference type="CDD" id="cd06223">
    <property type="entry name" value="PRTases_typeI"/>
    <property type="match status" value="1"/>
</dbReference>
<dbReference type="Pfam" id="PF00156">
    <property type="entry name" value="Pribosyltran"/>
    <property type="match status" value="1"/>
</dbReference>
<proteinExistence type="predicted"/>
<evidence type="ECO:0000313" key="2">
    <source>
        <dbReference type="EMBL" id="OGG66415.1"/>
    </source>
</evidence>
<dbReference type="InterPro" id="IPR000836">
    <property type="entry name" value="PRTase_dom"/>
</dbReference>
<dbReference type="EMBL" id="MFLK01000007">
    <property type="protein sequence ID" value="OGG66415.1"/>
    <property type="molecule type" value="Genomic_DNA"/>
</dbReference>
<dbReference type="Proteomes" id="UP000177652">
    <property type="component" value="Unassembled WGS sequence"/>
</dbReference>
<dbReference type="SUPFAM" id="SSF53271">
    <property type="entry name" value="PRTase-like"/>
    <property type="match status" value="1"/>
</dbReference>